<dbReference type="InterPro" id="IPR000782">
    <property type="entry name" value="FAS1_domain"/>
</dbReference>
<keyword evidence="1 2" id="KW-0732">Signal</keyword>
<feature type="domain" description="FAS1" evidence="3">
    <location>
        <begin position="108"/>
        <end position="274"/>
    </location>
</feature>
<dbReference type="PROSITE" id="PS51257">
    <property type="entry name" value="PROKAR_LIPOPROTEIN"/>
    <property type="match status" value="1"/>
</dbReference>
<evidence type="ECO:0000313" key="4">
    <source>
        <dbReference type="EMBL" id="CAR23152.1"/>
    </source>
</evidence>
<dbReference type="Proteomes" id="UP000002036">
    <property type="component" value="Chromosome E"/>
</dbReference>
<dbReference type="OrthoDB" id="5551751at2759"/>
<evidence type="ECO:0000259" key="3">
    <source>
        <dbReference type="PROSITE" id="PS50213"/>
    </source>
</evidence>
<gene>
    <name evidence="4" type="ordered locus">KLTH0E02354g</name>
</gene>
<accession>C5DH91</accession>
<dbReference type="HOGENOM" id="CLU_076942_0_0_1"/>
<dbReference type="PROSITE" id="PS50213">
    <property type="entry name" value="FAS1"/>
    <property type="match status" value="1"/>
</dbReference>
<dbReference type="eggNOG" id="ENOG502S5NC">
    <property type="taxonomic scope" value="Eukaryota"/>
</dbReference>
<evidence type="ECO:0000256" key="2">
    <source>
        <dbReference type="SAM" id="SignalP"/>
    </source>
</evidence>
<protein>
    <submittedName>
        <fullName evidence="4">KLTH0E02354p</fullName>
    </submittedName>
</protein>
<evidence type="ECO:0000256" key="1">
    <source>
        <dbReference type="ARBA" id="ARBA00022729"/>
    </source>
</evidence>
<organism evidence="4 5">
    <name type="scientific">Lachancea thermotolerans (strain ATCC 56472 / CBS 6340 / NRRL Y-8284)</name>
    <name type="common">Yeast</name>
    <name type="synonym">Kluyveromyces thermotolerans</name>
    <dbReference type="NCBI Taxonomy" id="559295"/>
    <lineage>
        <taxon>Eukaryota</taxon>
        <taxon>Fungi</taxon>
        <taxon>Dikarya</taxon>
        <taxon>Ascomycota</taxon>
        <taxon>Saccharomycotina</taxon>
        <taxon>Saccharomycetes</taxon>
        <taxon>Saccharomycetales</taxon>
        <taxon>Saccharomycetaceae</taxon>
        <taxon>Lachancea</taxon>
    </lineage>
</organism>
<dbReference type="InterPro" id="IPR036378">
    <property type="entry name" value="FAS1_dom_sf"/>
</dbReference>
<dbReference type="STRING" id="559295.C5DH91"/>
<dbReference type="PANTHER" id="PTHR28156:SF1">
    <property type="entry name" value="FAS1 DOMAIN-CONTAINING PROTEIN YDR262W"/>
    <property type="match status" value="1"/>
</dbReference>
<dbReference type="FunCoup" id="C5DH91">
    <property type="interactions" value="22"/>
</dbReference>
<feature type="chain" id="PRO_5002947839" evidence="2">
    <location>
        <begin position="27"/>
        <end position="277"/>
    </location>
</feature>
<dbReference type="SUPFAM" id="SSF82153">
    <property type="entry name" value="FAS1 domain"/>
    <property type="match status" value="1"/>
</dbReference>
<feature type="signal peptide" evidence="2">
    <location>
        <begin position="1"/>
        <end position="26"/>
    </location>
</feature>
<dbReference type="KEGG" id="lth:KLTH0E02354g"/>
<proteinExistence type="predicted"/>
<dbReference type="RefSeq" id="XP_002553589.1">
    <property type="nucleotide sequence ID" value="XM_002553543.1"/>
</dbReference>
<evidence type="ECO:0000313" key="5">
    <source>
        <dbReference type="Proteomes" id="UP000002036"/>
    </source>
</evidence>
<dbReference type="GeneID" id="8291731"/>
<name>C5DH91_LACTC</name>
<sequence>MKILNKPFSVGVLCTIPFLLACMVDGKNVANLDIVLDKQTGKLKRQLPSLHARDGSLLRRDPKRLPLDLEDLFEGKLDKRSERETDRQEFFINHGQEGNADQGEPSDPICLDSRIPSMNEISIFGSYLRDDITMSRIIEDPLEDVIIFAPSDSAIESLPLKPWQFPADVSDIESGAEDEEAVDKLVSSNIRHFVNSHIATGTSIDKARSMKKCMGGSVVLRSFAFEGDENSGDIMLKKKRGKYYVASSLDKKFQKVKRVERAQNGLILVIDATLISP</sequence>
<reference evidence="4 5" key="1">
    <citation type="journal article" date="2009" name="Genome Res.">
        <title>Comparative genomics of protoploid Saccharomycetaceae.</title>
        <authorList>
            <consortium name="The Genolevures Consortium"/>
            <person name="Souciet J.-L."/>
            <person name="Dujon B."/>
            <person name="Gaillardin C."/>
            <person name="Johnston M."/>
            <person name="Baret P.V."/>
            <person name="Cliften P."/>
            <person name="Sherman D.J."/>
            <person name="Weissenbach J."/>
            <person name="Westhof E."/>
            <person name="Wincker P."/>
            <person name="Jubin C."/>
            <person name="Poulain J."/>
            <person name="Barbe V."/>
            <person name="Segurens B."/>
            <person name="Artiguenave F."/>
            <person name="Anthouard V."/>
            <person name="Vacherie B."/>
            <person name="Val M.-E."/>
            <person name="Fulton R.S."/>
            <person name="Minx P."/>
            <person name="Wilson R."/>
            <person name="Durrens P."/>
            <person name="Jean G."/>
            <person name="Marck C."/>
            <person name="Martin T."/>
            <person name="Nikolski M."/>
            <person name="Rolland T."/>
            <person name="Seret M.-L."/>
            <person name="Casaregola S."/>
            <person name="Despons L."/>
            <person name="Fairhead C."/>
            <person name="Fischer G."/>
            <person name="Lafontaine I."/>
            <person name="Leh V."/>
            <person name="Lemaire M."/>
            <person name="de Montigny J."/>
            <person name="Neuveglise C."/>
            <person name="Thierry A."/>
            <person name="Blanc-Lenfle I."/>
            <person name="Bleykasten C."/>
            <person name="Diffels J."/>
            <person name="Fritsch E."/>
            <person name="Frangeul L."/>
            <person name="Goeffon A."/>
            <person name="Jauniaux N."/>
            <person name="Kachouri-Lafond R."/>
            <person name="Payen C."/>
            <person name="Potier S."/>
            <person name="Pribylova L."/>
            <person name="Ozanne C."/>
            <person name="Richard G.-F."/>
            <person name="Sacerdot C."/>
            <person name="Straub M.-L."/>
            <person name="Talla E."/>
        </authorList>
    </citation>
    <scope>NUCLEOTIDE SEQUENCE [LARGE SCALE GENOMIC DNA]</scope>
    <source>
        <strain evidence="5">ATCC 56472 / CBS 6340 / NRRL Y-8284</strain>
    </source>
</reference>
<dbReference type="InterPro" id="IPR040200">
    <property type="entry name" value="Mug57-like"/>
</dbReference>
<keyword evidence="5" id="KW-1185">Reference proteome</keyword>
<dbReference type="AlphaFoldDB" id="C5DH91"/>
<dbReference type="OMA" id="IDSCLEW"/>
<dbReference type="PANTHER" id="PTHR28156">
    <property type="entry name" value="FAS1 DOMAIN-CONTAINING PROTEIN YDR262W"/>
    <property type="match status" value="1"/>
</dbReference>
<dbReference type="EMBL" id="CU928169">
    <property type="protein sequence ID" value="CAR23152.1"/>
    <property type="molecule type" value="Genomic_DNA"/>
</dbReference>
<dbReference type="InParanoid" id="C5DH91"/>